<gene>
    <name evidence="2" type="ORF">A8708_25180</name>
</gene>
<sequence>MQKLKAFYKANNFPIVTFGKYWRYSSISELIIDFFLPMLISILLLWFTSFSVDKLSTLIEKFQQVSGQVIASISILAGFNIASITILSTIIGGPTGVLRSIRTSDGAMNLYDILICFFTWAVIIQLIVVFLSIILFYIGSFIPQNLKEWQISWWAWVLAGSWLTITIHSVLLSIRNMKTLFLYVTYKEPNNSNSGNN</sequence>
<dbReference type="EMBL" id="LYPB01000092">
    <property type="protein sequence ID" value="OAS13737.1"/>
    <property type="molecule type" value="Genomic_DNA"/>
</dbReference>
<feature type="transmembrane region" description="Helical" evidence="1">
    <location>
        <begin position="30"/>
        <end position="49"/>
    </location>
</feature>
<keyword evidence="1" id="KW-0472">Membrane</keyword>
<keyword evidence="1" id="KW-0812">Transmembrane</keyword>
<evidence type="ECO:0000256" key="1">
    <source>
        <dbReference type="SAM" id="Phobius"/>
    </source>
</evidence>
<evidence type="ECO:0000313" key="3">
    <source>
        <dbReference type="Proteomes" id="UP000078454"/>
    </source>
</evidence>
<name>A0A197ZY34_9BACL</name>
<comment type="caution">
    <text evidence="2">The sequence shown here is derived from an EMBL/GenBank/DDBJ whole genome shotgun (WGS) entry which is preliminary data.</text>
</comment>
<feature type="transmembrane region" description="Helical" evidence="1">
    <location>
        <begin position="151"/>
        <end position="172"/>
    </location>
</feature>
<dbReference type="Proteomes" id="UP000078454">
    <property type="component" value="Unassembled WGS sequence"/>
</dbReference>
<keyword evidence="3" id="KW-1185">Reference proteome</keyword>
<evidence type="ECO:0000313" key="2">
    <source>
        <dbReference type="EMBL" id="OAS13737.1"/>
    </source>
</evidence>
<proteinExistence type="predicted"/>
<accession>A0A197ZY34</accession>
<keyword evidence="1" id="KW-1133">Transmembrane helix</keyword>
<dbReference type="AlphaFoldDB" id="A0A197ZY34"/>
<dbReference type="RefSeq" id="WP_068670863.1">
    <property type="nucleotide sequence ID" value="NZ_LYPB01000092.1"/>
</dbReference>
<protein>
    <submittedName>
        <fullName evidence="2">Uncharacterized protein</fullName>
    </submittedName>
</protein>
<organism evidence="2 3">
    <name type="scientific">Paenibacillus oryzisoli</name>
    <dbReference type="NCBI Taxonomy" id="1850517"/>
    <lineage>
        <taxon>Bacteria</taxon>
        <taxon>Bacillati</taxon>
        <taxon>Bacillota</taxon>
        <taxon>Bacilli</taxon>
        <taxon>Bacillales</taxon>
        <taxon>Paenibacillaceae</taxon>
        <taxon>Paenibacillus</taxon>
    </lineage>
</organism>
<dbReference type="OrthoDB" id="2607175at2"/>
<reference evidence="2 3" key="1">
    <citation type="submission" date="2016-05" db="EMBL/GenBank/DDBJ databases">
        <title>Paenibacillus sp. 1ZS3-15 nov., isolated from the rhizosphere soil.</title>
        <authorList>
            <person name="Zhang X.X."/>
            <person name="Zhang J."/>
        </authorList>
    </citation>
    <scope>NUCLEOTIDE SEQUENCE [LARGE SCALE GENOMIC DNA]</scope>
    <source>
        <strain evidence="2 3">1ZS3-15</strain>
    </source>
</reference>
<feature type="transmembrane region" description="Helical" evidence="1">
    <location>
        <begin position="113"/>
        <end position="139"/>
    </location>
</feature>
<feature type="transmembrane region" description="Helical" evidence="1">
    <location>
        <begin position="69"/>
        <end position="92"/>
    </location>
</feature>